<evidence type="ECO:0000256" key="2">
    <source>
        <dbReference type="ARBA" id="ARBA00036631"/>
    </source>
</evidence>
<evidence type="ECO:0000256" key="3">
    <source>
        <dbReference type="ARBA" id="ARBA00036807"/>
    </source>
</evidence>
<dbReference type="PROSITE" id="PS50275">
    <property type="entry name" value="SAC"/>
    <property type="match status" value="1"/>
</dbReference>
<evidence type="ECO:0000259" key="8">
    <source>
        <dbReference type="PROSITE" id="PS50275"/>
    </source>
</evidence>
<dbReference type="GO" id="GO:0004438">
    <property type="term" value="F:phosphatidylinositol-3-phosphate phosphatase activity"/>
    <property type="evidence" value="ECO:0007669"/>
    <property type="project" value="UniProtKB-EC"/>
</dbReference>
<dbReference type="EMBL" id="GGYP01001854">
    <property type="protein sequence ID" value="MDE46625.1"/>
    <property type="molecule type" value="Transcribed_RNA"/>
</dbReference>
<dbReference type="AlphaFoldDB" id="A0A6G1S7Z8"/>
<reference evidence="9" key="1">
    <citation type="submission" date="2018-10" db="EMBL/GenBank/DDBJ databases">
        <title>Transcriptome assembly of Aceria tosichella (Wheat curl mite) Type 2.</title>
        <authorList>
            <person name="Scully E.D."/>
            <person name="Geib S.M."/>
            <person name="Palmer N.A."/>
            <person name="Gupta A.K."/>
            <person name="Sarath G."/>
            <person name="Tatineni S."/>
        </authorList>
    </citation>
    <scope>NUCLEOTIDE SEQUENCE</scope>
    <source>
        <strain evidence="9">LincolnNE</strain>
    </source>
</reference>
<dbReference type="GO" id="GO:0046856">
    <property type="term" value="P:phosphatidylinositol dephosphorylation"/>
    <property type="evidence" value="ECO:0007669"/>
    <property type="project" value="TreeGrafter"/>
</dbReference>
<dbReference type="GO" id="GO:0005783">
    <property type="term" value="C:endoplasmic reticulum"/>
    <property type="evidence" value="ECO:0007669"/>
    <property type="project" value="TreeGrafter"/>
</dbReference>
<evidence type="ECO:0000313" key="9">
    <source>
        <dbReference type="EMBL" id="MDE46625.1"/>
    </source>
</evidence>
<dbReference type="GO" id="GO:0043812">
    <property type="term" value="F:phosphatidylinositol-4-phosphate phosphatase activity"/>
    <property type="evidence" value="ECO:0007669"/>
    <property type="project" value="TreeGrafter"/>
</dbReference>
<dbReference type="PANTHER" id="PTHR45662">
    <property type="entry name" value="PHOSPHATIDYLINOSITIDE PHOSPHATASE SAC1"/>
    <property type="match status" value="1"/>
</dbReference>
<proteinExistence type="predicted"/>
<keyword evidence="7" id="KW-1133">Transmembrane helix</keyword>
<evidence type="ECO:0000256" key="1">
    <source>
        <dbReference type="ARBA" id="ARBA00013038"/>
    </source>
</evidence>
<keyword evidence="7" id="KW-0812">Transmembrane</keyword>
<evidence type="ECO:0000256" key="4">
    <source>
        <dbReference type="ARBA" id="ARBA00040795"/>
    </source>
</evidence>
<evidence type="ECO:0000256" key="6">
    <source>
        <dbReference type="ARBA" id="ARBA00041911"/>
    </source>
</evidence>
<sequence>MHKLNTHTGGTLYETPSKLYIQPHDEPEEALVINRQTGEISLSQMFLNDFMPSNTKTQPINGIIGIKHLIDSSYLIVITNASLVGNIFGNDVYKIDDTLMIPIKSAKGPSSTTEQAKWRATYLEMLDSVLKTPSFYFSYTYDLTNCLQRNHSIAANIKMDSSMYTLEPYNYCDKRFLWNDHLLSNFDRSDFRIARYLITMILGFVSVNMNALGHGLNWTLISRRSVRRAGTRFNSRGIDRDGNVANFVETEQILDRENTRLSFVQIRGSIPLFWSQKPGYKYKPKIEIHNENHGAAMEKHITELQSIYGDISLACLIDQRGHEGNLANEFGQKIVQIQKYYNVRYHYFDFHKECSKMRWNRLSILIERMEEELLAHGFFGVNGADVFRRQTGVVRSNCIDSLDRTNVIQSMIAQYVLQLQLSVFAEGAVNFGTIRLIDFPIFMDTFKNVWADNADALSIQYAGTPALKTDFTRTGQRTHTGMLKDGLNSLTRYVCNNYLDTYRQDAIDLFLGNYNGYPSPLYRPMELVVSYTSTIPLTIVMTTLVALYYIFRWDLFE</sequence>
<gene>
    <name evidence="9" type="primary">Sacm1l</name>
    <name evidence="9" type="ORF">g.2256</name>
</gene>
<comment type="catalytic activity">
    <reaction evidence="2">
        <text>a 1,2-diacyl-sn-glycero-3-phospho-(1D-myo-inositol-3-phosphate) + H2O = a 1,2-diacyl-sn-glycero-3-phospho-(1D-myo-inositol) + phosphate</text>
        <dbReference type="Rhea" id="RHEA:12316"/>
        <dbReference type="ChEBI" id="CHEBI:15377"/>
        <dbReference type="ChEBI" id="CHEBI:43474"/>
        <dbReference type="ChEBI" id="CHEBI:57880"/>
        <dbReference type="ChEBI" id="CHEBI:58088"/>
        <dbReference type="EC" id="3.1.3.64"/>
    </reaction>
    <physiologicalReaction direction="left-to-right" evidence="2">
        <dbReference type="Rhea" id="RHEA:12317"/>
    </physiologicalReaction>
</comment>
<dbReference type="Pfam" id="PF02383">
    <property type="entry name" value="Syja_N"/>
    <property type="match status" value="1"/>
</dbReference>
<protein>
    <recommendedName>
        <fullName evidence="4">Phosphatidylinositol-3-phosphatase SAC1</fullName>
        <ecNumber evidence="1">3.1.3.64</ecNumber>
    </recommendedName>
    <alternativeName>
        <fullName evidence="6">Phosphatidylinositol-4-phosphate phosphatase</fullName>
    </alternativeName>
    <alternativeName>
        <fullName evidence="5">Suppressor of actin mutations 1-like protein</fullName>
    </alternativeName>
</protein>
<name>A0A6G1S7Z8_9ACAR</name>
<accession>A0A6G1S7Z8</accession>
<dbReference type="EC" id="3.1.3.64" evidence="1"/>
<evidence type="ECO:0000256" key="7">
    <source>
        <dbReference type="SAM" id="Phobius"/>
    </source>
</evidence>
<feature type="transmembrane region" description="Helical" evidence="7">
    <location>
        <begin position="528"/>
        <end position="551"/>
    </location>
</feature>
<keyword evidence="7" id="KW-0472">Membrane</keyword>
<feature type="domain" description="SAC" evidence="8">
    <location>
        <begin position="126"/>
        <end position="463"/>
    </location>
</feature>
<organism evidence="9">
    <name type="scientific">Aceria tosichella</name>
    <name type="common">wheat curl mite</name>
    <dbReference type="NCBI Taxonomy" id="561515"/>
    <lineage>
        <taxon>Eukaryota</taxon>
        <taxon>Metazoa</taxon>
        <taxon>Ecdysozoa</taxon>
        <taxon>Arthropoda</taxon>
        <taxon>Chelicerata</taxon>
        <taxon>Arachnida</taxon>
        <taxon>Acari</taxon>
        <taxon>Acariformes</taxon>
        <taxon>Trombidiformes</taxon>
        <taxon>Prostigmata</taxon>
        <taxon>Eupodina</taxon>
        <taxon>Eriophyoidea</taxon>
        <taxon>Eriophyidae</taxon>
        <taxon>Eriophyinae</taxon>
        <taxon>Aceriini</taxon>
        <taxon>Aceria</taxon>
    </lineage>
</organism>
<dbReference type="PANTHER" id="PTHR45662:SF2">
    <property type="entry name" value="PHOSPHATIDYLINOSITOL-3-PHOSPHATASE SAC1"/>
    <property type="match status" value="1"/>
</dbReference>
<evidence type="ECO:0000256" key="5">
    <source>
        <dbReference type="ARBA" id="ARBA00041396"/>
    </source>
</evidence>
<comment type="catalytic activity">
    <reaction evidence="3">
        <text>a 1,2-diacyl-sn-glycero-3-phospho-(1D-myo-inositol 4-phosphate) + H2O = a 1,2-diacyl-sn-glycero-3-phospho-(1D-myo-inositol) + phosphate</text>
        <dbReference type="Rhea" id="RHEA:55652"/>
        <dbReference type="ChEBI" id="CHEBI:15377"/>
        <dbReference type="ChEBI" id="CHEBI:43474"/>
        <dbReference type="ChEBI" id="CHEBI:57880"/>
        <dbReference type="ChEBI" id="CHEBI:58178"/>
    </reaction>
    <physiologicalReaction direction="left-to-right" evidence="3">
        <dbReference type="Rhea" id="RHEA:55653"/>
    </physiologicalReaction>
</comment>
<dbReference type="InterPro" id="IPR002013">
    <property type="entry name" value="SAC_dom"/>
</dbReference>